<dbReference type="AlphaFoldDB" id="A0A6H5G2U0"/>
<dbReference type="InterPro" id="IPR036236">
    <property type="entry name" value="Znf_C2H2_sf"/>
</dbReference>
<gene>
    <name evidence="2" type="ORF">NTEN_LOCUS2892</name>
</gene>
<dbReference type="SMART" id="SM00355">
    <property type="entry name" value="ZnF_C2H2"/>
    <property type="match status" value="2"/>
</dbReference>
<reference evidence="2 3" key="1">
    <citation type="submission" date="2020-02" db="EMBL/GenBank/DDBJ databases">
        <authorList>
            <person name="Ferguson B K."/>
        </authorList>
    </citation>
    <scope>NUCLEOTIDE SEQUENCE [LARGE SCALE GENOMIC DNA]</scope>
</reference>
<dbReference type="InterPro" id="IPR013087">
    <property type="entry name" value="Znf_C2H2_type"/>
</dbReference>
<feature type="domain" description="C2H2-type" evidence="1">
    <location>
        <begin position="87"/>
        <end position="110"/>
    </location>
</feature>
<dbReference type="Gene3D" id="3.30.160.60">
    <property type="entry name" value="Classic Zinc Finger"/>
    <property type="match status" value="1"/>
</dbReference>
<feature type="domain" description="C2H2-type" evidence="1">
    <location>
        <begin position="168"/>
        <end position="190"/>
    </location>
</feature>
<organism evidence="2 3">
    <name type="scientific">Nesidiocoris tenuis</name>
    <dbReference type="NCBI Taxonomy" id="355587"/>
    <lineage>
        <taxon>Eukaryota</taxon>
        <taxon>Metazoa</taxon>
        <taxon>Ecdysozoa</taxon>
        <taxon>Arthropoda</taxon>
        <taxon>Hexapoda</taxon>
        <taxon>Insecta</taxon>
        <taxon>Pterygota</taxon>
        <taxon>Neoptera</taxon>
        <taxon>Paraneoptera</taxon>
        <taxon>Hemiptera</taxon>
        <taxon>Heteroptera</taxon>
        <taxon>Panheteroptera</taxon>
        <taxon>Cimicomorpha</taxon>
        <taxon>Miridae</taxon>
        <taxon>Dicyphina</taxon>
        <taxon>Nesidiocoris</taxon>
    </lineage>
</organism>
<name>A0A6H5G2U0_9HEMI</name>
<dbReference type="SUPFAM" id="SSF57667">
    <property type="entry name" value="beta-beta-alpha zinc fingers"/>
    <property type="match status" value="1"/>
</dbReference>
<proteinExistence type="predicted"/>
<dbReference type="OrthoDB" id="10004641at2759"/>
<keyword evidence="3" id="KW-1185">Reference proteome</keyword>
<accession>A0A6H5G2U0</accession>
<dbReference type="EMBL" id="CADCXU010004575">
    <property type="protein sequence ID" value="CAA9996350.1"/>
    <property type="molecule type" value="Genomic_DNA"/>
</dbReference>
<sequence>MASSRESDDSSYLRFRESVGLKRGVRVSVHNPQITIAALRKQSILIKLGCFKQCSQIEGTFGKLNWSAELSMSSCPAAVEQEDELIFECCLCEYSSPSESSVRHHMNYKHQLVRLNQRSISTLDAVFFGNFRRLYKSAIAICGCGKKFYSRSYYNKHIRWQCRQEPSFFCAYCDYKTFWKSKLKRHEMCHIRKELMNEMRCDSQHFLSIENTTCSQGVQSEYLANSSNLEIVDTCSINPETVVKQEKKDVPISAEGAENFTVKVTCSDKP</sequence>
<evidence type="ECO:0000259" key="1">
    <source>
        <dbReference type="SMART" id="SM00355"/>
    </source>
</evidence>
<evidence type="ECO:0000313" key="3">
    <source>
        <dbReference type="Proteomes" id="UP000479000"/>
    </source>
</evidence>
<dbReference type="Proteomes" id="UP000479000">
    <property type="component" value="Unassembled WGS sequence"/>
</dbReference>
<protein>
    <recommendedName>
        <fullName evidence="1">C2H2-type domain-containing protein</fullName>
    </recommendedName>
</protein>
<evidence type="ECO:0000313" key="2">
    <source>
        <dbReference type="EMBL" id="CAA9996350.1"/>
    </source>
</evidence>